<comment type="caution">
    <text evidence="2">The sequence shown here is derived from an EMBL/GenBank/DDBJ whole genome shotgun (WGS) entry which is preliminary data.</text>
</comment>
<keyword evidence="1" id="KW-0812">Transmembrane</keyword>
<evidence type="ECO:0000313" key="2">
    <source>
        <dbReference type="EMBL" id="KAK4231604.1"/>
    </source>
</evidence>
<keyword evidence="1" id="KW-0472">Membrane</keyword>
<evidence type="ECO:0000256" key="1">
    <source>
        <dbReference type="SAM" id="Phobius"/>
    </source>
</evidence>
<dbReference type="AlphaFoldDB" id="A0AAN7H7W0"/>
<dbReference type="Proteomes" id="UP001301958">
    <property type="component" value="Unassembled WGS sequence"/>
</dbReference>
<organism evidence="2 3">
    <name type="scientific">Podospora fimiseda</name>
    <dbReference type="NCBI Taxonomy" id="252190"/>
    <lineage>
        <taxon>Eukaryota</taxon>
        <taxon>Fungi</taxon>
        <taxon>Dikarya</taxon>
        <taxon>Ascomycota</taxon>
        <taxon>Pezizomycotina</taxon>
        <taxon>Sordariomycetes</taxon>
        <taxon>Sordariomycetidae</taxon>
        <taxon>Sordariales</taxon>
        <taxon>Podosporaceae</taxon>
        <taxon>Podospora</taxon>
    </lineage>
</organism>
<reference evidence="2" key="1">
    <citation type="journal article" date="2023" name="Mol. Phylogenet. Evol.">
        <title>Genome-scale phylogeny and comparative genomics of the fungal order Sordariales.</title>
        <authorList>
            <person name="Hensen N."/>
            <person name="Bonometti L."/>
            <person name="Westerberg I."/>
            <person name="Brannstrom I.O."/>
            <person name="Guillou S."/>
            <person name="Cros-Aarteil S."/>
            <person name="Calhoun S."/>
            <person name="Haridas S."/>
            <person name="Kuo A."/>
            <person name="Mondo S."/>
            <person name="Pangilinan J."/>
            <person name="Riley R."/>
            <person name="LaButti K."/>
            <person name="Andreopoulos B."/>
            <person name="Lipzen A."/>
            <person name="Chen C."/>
            <person name="Yan M."/>
            <person name="Daum C."/>
            <person name="Ng V."/>
            <person name="Clum A."/>
            <person name="Steindorff A."/>
            <person name="Ohm R.A."/>
            <person name="Martin F."/>
            <person name="Silar P."/>
            <person name="Natvig D.O."/>
            <person name="Lalanne C."/>
            <person name="Gautier V."/>
            <person name="Ament-Velasquez S.L."/>
            <person name="Kruys A."/>
            <person name="Hutchinson M.I."/>
            <person name="Powell A.J."/>
            <person name="Barry K."/>
            <person name="Miller A.N."/>
            <person name="Grigoriev I.V."/>
            <person name="Debuchy R."/>
            <person name="Gladieux P."/>
            <person name="Hiltunen Thoren M."/>
            <person name="Johannesson H."/>
        </authorList>
    </citation>
    <scope>NUCLEOTIDE SEQUENCE</scope>
    <source>
        <strain evidence="2">CBS 990.96</strain>
    </source>
</reference>
<keyword evidence="1" id="KW-1133">Transmembrane helix</keyword>
<keyword evidence="3" id="KW-1185">Reference proteome</keyword>
<feature type="transmembrane region" description="Helical" evidence="1">
    <location>
        <begin position="41"/>
        <end position="57"/>
    </location>
</feature>
<feature type="transmembrane region" description="Helical" evidence="1">
    <location>
        <begin position="78"/>
        <end position="96"/>
    </location>
</feature>
<proteinExistence type="predicted"/>
<accession>A0AAN7H7W0</accession>
<dbReference type="EMBL" id="MU865292">
    <property type="protein sequence ID" value="KAK4231604.1"/>
    <property type="molecule type" value="Genomic_DNA"/>
</dbReference>
<name>A0AAN7H7W0_9PEZI</name>
<reference evidence="2" key="2">
    <citation type="submission" date="2023-05" db="EMBL/GenBank/DDBJ databases">
        <authorList>
            <consortium name="Lawrence Berkeley National Laboratory"/>
            <person name="Steindorff A."/>
            <person name="Hensen N."/>
            <person name="Bonometti L."/>
            <person name="Westerberg I."/>
            <person name="Brannstrom I.O."/>
            <person name="Guillou S."/>
            <person name="Cros-Aarteil S."/>
            <person name="Calhoun S."/>
            <person name="Haridas S."/>
            <person name="Kuo A."/>
            <person name="Mondo S."/>
            <person name="Pangilinan J."/>
            <person name="Riley R."/>
            <person name="Labutti K."/>
            <person name="Andreopoulos B."/>
            <person name="Lipzen A."/>
            <person name="Chen C."/>
            <person name="Yanf M."/>
            <person name="Daum C."/>
            <person name="Ng V."/>
            <person name="Clum A."/>
            <person name="Ohm R."/>
            <person name="Martin F."/>
            <person name="Silar P."/>
            <person name="Natvig D."/>
            <person name="Lalanne C."/>
            <person name="Gautier V."/>
            <person name="Ament-Velasquez S.L."/>
            <person name="Kruys A."/>
            <person name="Hutchinson M.I."/>
            <person name="Powell A.J."/>
            <person name="Barry K."/>
            <person name="Miller A.N."/>
            <person name="Grigoriev I.V."/>
            <person name="Debuchy R."/>
            <person name="Gladieux P."/>
            <person name="Thoren M.H."/>
            <person name="Johannesson H."/>
        </authorList>
    </citation>
    <scope>NUCLEOTIDE SEQUENCE</scope>
    <source>
        <strain evidence="2">CBS 990.96</strain>
    </source>
</reference>
<sequence length="187" mass="21019">MKLTRSCSCCAFKTRGQPRLLGSVDSGFHIVWRTWSAENPVIAMISLGFIFASLYSVRIRSRSSKYVRNMRIVEEVGVYLHLARFGGILCVGRGLLARAVARTRYLTWGIFCSQPQYFPTILTAVRSGCPCWYNTTSELVQIPNFRDWSERGRGKGEGGEAHSCLIPTVQHLAGGLEAIVEIEDIWR</sequence>
<protein>
    <submittedName>
        <fullName evidence="2">Uncharacterized protein</fullName>
    </submittedName>
</protein>
<evidence type="ECO:0000313" key="3">
    <source>
        <dbReference type="Proteomes" id="UP001301958"/>
    </source>
</evidence>
<gene>
    <name evidence="2" type="ORF">QBC38DRAFT_226176</name>
</gene>